<reference evidence="4 5" key="1">
    <citation type="submission" date="2016-02" db="EMBL/GenBank/DDBJ databases">
        <authorList>
            <person name="Wen L."/>
            <person name="He K."/>
            <person name="Yang H."/>
        </authorList>
    </citation>
    <scope>NUCLEOTIDE SEQUENCE [LARGE SCALE GENOMIC DNA]</scope>
    <source>
        <strain evidence="4 5">KLE1704</strain>
    </source>
</reference>
<dbReference type="PROSITE" id="PS52016">
    <property type="entry name" value="TONB_DEPENDENT_REC_3"/>
    <property type="match status" value="1"/>
</dbReference>
<dbReference type="AlphaFoldDB" id="A0A139L1C8"/>
<dbReference type="Proteomes" id="UP000070319">
    <property type="component" value="Unassembled WGS sequence"/>
</dbReference>
<dbReference type="PANTHER" id="PTHR30069">
    <property type="entry name" value="TONB-DEPENDENT OUTER MEMBRANE RECEPTOR"/>
    <property type="match status" value="1"/>
</dbReference>
<protein>
    <submittedName>
        <fullName evidence="4">TonB-dependent receptor plug domain protein</fullName>
    </submittedName>
</protein>
<dbReference type="Gene3D" id="2.170.130.10">
    <property type="entry name" value="TonB-dependent receptor, plug domain"/>
    <property type="match status" value="1"/>
</dbReference>
<comment type="subcellular location">
    <subcellularLocation>
        <location evidence="2">Cell outer membrane</location>
        <topology evidence="2">Multi-pass membrane protein</topology>
    </subcellularLocation>
</comment>
<dbReference type="InterPro" id="IPR008969">
    <property type="entry name" value="CarboxyPept-like_regulatory"/>
</dbReference>
<dbReference type="InterPro" id="IPR012910">
    <property type="entry name" value="Plug_dom"/>
</dbReference>
<proteinExistence type="inferred from homology"/>
<dbReference type="Gene3D" id="2.60.40.1120">
    <property type="entry name" value="Carboxypeptidase-like, regulatory domain"/>
    <property type="match status" value="1"/>
</dbReference>
<accession>A0A139L1C8</accession>
<dbReference type="PANTHER" id="PTHR30069:SF29">
    <property type="entry name" value="HEMOGLOBIN AND HEMOGLOBIN-HAPTOGLOBIN-BINDING PROTEIN 1-RELATED"/>
    <property type="match status" value="1"/>
</dbReference>
<evidence type="ECO:0000256" key="2">
    <source>
        <dbReference type="PROSITE-ProRule" id="PRU01360"/>
    </source>
</evidence>
<sequence>MKNHNLFLTPNYRYRLPELNLKKLILSLIVLLSFVHVAAQNNINISGTVVDDQGEAVIGASVVAQKSKNGTITDVEGNFKLSVRSNDVLTISFIGYITQTVSVSGKNNIVVTLKENSMLLDEVVVTGFGLAQKKASVTGAISSVGAQELAHAKSVTATGALVGKLPGVNFRQDNGRPGAAPNIQIRNMGTPLIIIDGVQKDSGNLNNLDFNDIESVSVLKDASAAIYGMQAANGVVVITTKRGQKNQKLKVNVNGYYGWQLPSNYPKPASAEDYLAAIIQTETINGTPRTVTKEEYQKWVDKVDEDHTSFDWYKYIWVSAPQSYVNANVSGGTEKVRYYLSLGHIDQEGNIRGFNGFNRTNMQSNIDIDITNRFKVGVAINGRIETTDNPGLPGDDYNLPIYGAYNNLPTKKPYANNNPKYPAISAPWAQDSFGWMNYEHAGRYKDQWKVIQINGTAEYEILKGLKARGLFSYWLANRRQSNREYSYKFYEYDKEGDVYNVVETGTARYTERSMEMKEELTSNIQLSYENTFALHHVNAVVGFEAKKGTYPRMYALGNPPANGIPYIDKTSLSDFADGIGNPQTRMGYIGRLNYDYANKYIIELSGRYDGSYRYKRGKRWGFFPSASIGYRVTEEKFWQDVDFLKDNITNLKIRASYGVLGEELGTALSHIVGYNYNSGGAVIDGGLVTGSTVTGLATDNITWGKSKILNIGIDLGFLDNRLNASFDYFNRDQTGLLASRYDVQIPEEVGFSLPQENLNSNYARGFDASVNWRDRIGDVNYTVGGNVTYSRWYVGDRYKPRFSSEWQKFRYQAGNIKGRYTDVEFSLVSDGQFQSWEEIANHPVDQDHQGNITLKPGDAKYKDMNGDGLINDADWRPIGYRKGGTPWVNFAFNLALDWKGIDFRADFVGATAYTYVQQGFLRYFDPNKNLSQYLWDNSTRLVDIWDADSGFNIGKYPLALRTRNNSDCTHWPSDFWYTNMTYLKMRNVEIGYTLPQKWTSKVGISRCRFYVSGQNLFSLKNIDIDIDPEITAENGMAYPNMKVVNFGFSVDF</sequence>
<evidence type="ECO:0000313" key="4">
    <source>
        <dbReference type="EMBL" id="KXT45218.1"/>
    </source>
</evidence>
<organism evidence="4">
    <name type="scientific">Bacteroides intestinalis</name>
    <dbReference type="NCBI Taxonomy" id="329854"/>
    <lineage>
        <taxon>Bacteria</taxon>
        <taxon>Pseudomonadati</taxon>
        <taxon>Bacteroidota</taxon>
        <taxon>Bacteroidia</taxon>
        <taxon>Bacteroidales</taxon>
        <taxon>Bacteroidaceae</taxon>
        <taxon>Bacteroides</taxon>
    </lineage>
</organism>
<evidence type="ECO:0000256" key="1">
    <source>
        <dbReference type="ARBA" id="ARBA00022729"/>
    </source>
</evidence>
<name>A0A139L1C8_9BACE</name>
<dbReference type="EMBL" id="LTDF01000138">
    <property type="protein sequence ID" value="KXT45218.1"/>
    <property type="molecule type" value="Genomic_DNA"/>
</dbReference>
<dbReference type="Pfam" id="PF13715">
    <property type="entry name" value="CarbopepD_reg_2"/>
    <property type="match status" value="1"/>
</dbReference>
<keyword evidence="2" id="KW-1134">Transmembrane beta strand</keyword>
<dbReference type="GO" id="GO:0044718">
    <property type="term" value="P:siderophore transmembrane transport"/>
    <property type="evidence" value="ECO:0007669"/>
    <property type="project" value="TreeGrafter"/>
</dbReference>
<keyword evidence="2" id="KW-0813">Transport</keyword>
<comment type="similarity">
    <text evidence="2">Belongs to the TonB-dependent receptor family.</text>
</comment>
<feature type="domain" description="TonB-dependent receptor plug" evidence="3">
    <location>
        <begin position="134"/>
        <end position="235"/>
    </location>
</feature>
<dbReference type="InterPro" id="IPR037066">
    <property type="entry name" value="Plug_dom_sf"/>
</dbReference>
<dbReference type="SUPFAM" id="SSF49464">
    <property type="entry name" value="Carboxypeptidase regulatory domain-like"/>
    <property type="match status" value="1"/>
</dbReference>
<dbReference type="InterPro" id="IPR039426">
    <property type="entry name" value="TonB-dep_rcpt-like"/>
</dbReference>
<dbReference type="NCBIfam" id="TIGR04057">
    <property type="entry name" value="SusC_RagA_signa"/>
    <property type="match status" value="1"/>
</dbReference>
<comment type="caution">
    <text evidence="4">The sequence shown here is derived from an EMBL/GenBank/DDBJ whole genome shotgun (WGS) entry which is preliminary data.</text>
</comment>
<dbReference type="InterPro" id="IPR023996">
    <property type="entry name" value="TonB-dep_OMP_SusC/RagA"/>
</dbReference>
<dbReference type="GO" id="GO:0009279">
    <property type="term" value="C:cell outer membrane"/>
    <property type="evidence" value="ECO:0007669"/>
    <property type="project" value="UniProtKB-SubCell"/>
</dbReference>
<dbReference type="GO" id="GO:0015344">
    <property type="term" value="F:siderophore uptake transmembrane transporter activity"/>
    <property type="evidence" value="ECO:0007669"/>
    <property type="project" value="TreeGrafter"/>
</dbReference>
<dbReference type="NCBIfam" id="TIGR04056">
    <property type="entry name" value="OMP_RagA_SusC"/>
    <property type="match status" value="1"/>
</dbReference>
<evidence type="ECO:0000313" key="5">
    <source>
        <dbReference type="Proteomes" id="UP000070319"/>
    </source>
</evidence>
<keyword evidence="2" id="KW-0472">Membrane</keyword>
<dbReference type="Pfam" id="PF07715">
    <property type="entry name" value="Plug"/>
    <property type="match status" value="1"/>
</dbReference>
<dbReference type="PATRIC" id="fig|329854.7.peg.3779"/>
<dbReference type="InterPro" id="IPR023997">
    <property type="entry name" value="TonB-dep_OMP_SusC/RagA_CS"/>
</dbReference>
<keyword evidence="1" id="KW-0732">Signal</keyword>
<keyword evidence="4" id="KW-0675">Receptor</keyword>
<dbReference type="SUPFAM" id="SSF56935">
    <property type="entry name" value="Porins"/>
    <property type="match status" value="1"/>
</dbReference>
<keyword evidence="2" id="KW-0812">Transmembrane</keyword>
<gene>
    <name evidence="4" type="ORF">HMPREF2531_03717</name>
</gene>
<evidence type="ECO:0000259" key="3">
    <source>
        <dbReference type="Pfam" id="PF07715"/>
    </source>
</evidence>
<keyword evidence="2" id="KW-0998">Cell outer membrane</keyword>
<dbReference type="RefSeq" id="WP_061437398.1">
    <property type="nucleotide sequence ID" value="NZ_KQ968725.1"/>
</dbReference>